<organism evidence="1 2">
    <name type="scientific">Cyphomyrmex costatus</name>
    <dbReference type="NCBI Taxonomy" id="456900"/>
    <lineage>
        <taxon>Eukaryota</taxon>
        <taxon>Metazoa</taxon>
        <taxon>Ecdysozoa</taxon>
        <taxon>Arthropoda</taxon>
        <taxon>Hexapoda</taxon>
        <taxon>Insecta</taxon>
        <taxon>Pterygota</taxon>
        <taxon>Neoptera</taxon>
        <taxon>Endopterygota</taxon>
        <taxon>Hymenoptera</taxon>
        <taxon>Apocrita</taxon>
        <taxon>Aculeata</taxon>
        <taxon>Formicoidea</taxon>
        <taxon>Formicidae</taxon>
        <taxon>Myrmicinae</taxon>
        <taxon>Cyphomyrmex</taxon>
    </lineage>
</organism>
<evidence type="ECO:0000313" key="2">
    <source>
        <dbReference type="Proteomes" id="UP000078542"/>
    </source>
</evidence>
<protein>
    <submittedName>
        <fullName evidence="1">Uncharacterized protein</fullName>
    </submittedName>
</protein>
<evidence type="ECO:0000313" key="1">
    <source>
        <dbReference type="EMBL" id="KYN02608.1"/>
    </source>
</evidence>
<dbReference type="Proteomes" id="UP000078542">
    <property type="component" value="Unassembled WGS sequence"/>
</dbReference>
<name>A0A151IIX2_9HYME</name>
<proteinExistence type="predicted"/>
<gene>
    <name evidence="1" type="ORF">ALC62_06569</name>
</gene>
<dbReference type="AlphaFoldDB" id="A0A151IIX2"/>
<keyword evidence="2" id="KW-1185">Reference proteome</keyword>
<accession>A0A151IIX2</accession>
<sequence length="89" mass="10173">MFKAAFRFSTRVHPDIQKAFRFLLSVFTGHLGGTFRFLFYPPGRVEKPPGSSSRVELMDNNGVLKISCAILARFDVYLSKNLNFRLCLL</sequence>
<reference evidence="1 2" key="1">
    <citation type="submission" date="2016-03" db="EMBL/GenBank/DDBJ databases">
        <title>Cyphomyrmex costatus WGS genome.</title>
        <authorList>
            <person name="Nygaard S."/>
            <person name="Hu H."/>
            <person name="Boomsma J."/>
            <person name="Zhang G."/>
        </authorList>
    </citation>
    <scope>NUCLEOTIDE SEQUENCE [LARGE SCALE GENOMIC DNA]</scope>
    <source>
        <strain evidence="1">MS0001</strain>
        <tissue evidence="1">Whole body</tissue>
    </source>
</reference>
<dbReference type="EMBL" id="KQ977450">
    <property type="protein sequence ID" value="KYN02608.1"/>
    <property type="molecule type" value="Genomic_DNA"/>
</dbReference>